<dbReference type="RefSeq" id="WP_207542851.1">
    <property type="nucleotide sequence ID" value="NZ_JAFNAA010000099.1"/>
</dbReference>
<evidence type="ECO:0000313" key="2">
    <source>
        <dbReference type="Proteomes" id="UP000664658"/>
    </source>
</evidence>
<feature type="non-terminal residue" evidence="1">
    <location>
        <position position="1"/>
    </location>
</feature>
<name>A0A8I1WCQ1_PLESH</name>
<proteinExistence type="predicted"/>
<gene>
    <name evidence="1" type="ORF">J2R62_17435</name>
</gene>
<reference evidence="1" key="1">
    <citation type="submission" date="2021-03" db="EMBL/GenBank/DDBJ databases">
        <title>Plesiomonas shigelloides zfcc0051, isolated from zebrafish feces.</title>
        <authorList>
            <person name="Vanderhoek Z."/>
            <person name="Gaulke C."/>
        </authorList>
    </citation>
    <scope>NUCLEOTIDE SEQUENCE</scope>
    <source>
        <strain evidence="1">Zfcc0051</strain>
    </source>
</reference>
<comment type="caution">
    <text evidence="1">The sequence shown here is derived from an EMBL/GenBank/DDBJ whole genome shotgun (WGS) entry which is preliminary data.</text>
</comment>
<organism evidence="1 2">
    <name type="scientific">Plesiomonas shigelloides</name>
    <name type="common">Aeromonas shigelloides</name>
    <dbReference type="NCBI Taxonomy" id="703"/>
    <lineage>
        <taxon>Bacteria</taxon>
        <taxon>Pseudomonadati</taxon>
        <taxon>Pseudomonadota</taxon>
        <taxon>Gammaproteobacteria</taxon>
        <taxon>Enterobacterales</taxon>
        <taxon>Enterobacteriaceae</taxon>
        <taxon>Plesiomonas</taxon>
    </lineage>
</organism>
<dbReference type="AlphaFoldDB" id="A0A8I1WCQ1"/>
<protein>
    <recommendedName>
        <fullName evidence="3">EAL domain-containing protein</fullName>
    </recommendedName>
</protein>
<dbReference type="EMBL" id="JAFNAA010000099">
    <property type="protein sequence ID" value="MBO1109939.1"/>
    <property type="molecule type" value="Genomic_DNA"/>
</dbReference>
<dbReference type="Proteomes" id="UP000664658">
    <property type="component" value="Unassembled WGS sequence"/>
</dbReference>
<evidence type="ECO:0008006" key="3">
    <source>
        <dbReference type="Google" id="ProtNLM"/>
    </source>
</evidence>
<sequence>HWLLFRVWASLYRPCDVACSGQGQRMGAWVASGVERVSFSALRADMRASAQASLQRANAQRWVTRILRSGARLMHDQRQHAVQGEARYCFEALLRYRAANGLLHGPAFVDGFQLLAAMPELDRGEVDPVLGDIQRLHAVPNVRVGVNISA</sequence>
<dbReference type="InterPro" id="IPR035919">
    <property type="entry name" value="EAL_sf"/>
</dbReference>
<evidence type="ECO:0000313" key="1">
    <source>
        <dbReference type="EMBL" id="MBO1109939.1"/>
    </source>
</evidence>
<dbReference type="SUPFAM" id="SSF141868">
    <property type="entry name" value="EAL domain-like"/>
    <property type="match status" value="1"/>
</dbReference>
<accession>A0A8I1WCQ1</accession>